<gene>
    <name evidence="2" type="ORF">IDJ75_19425</name>
</gene>
<feature type="transmembrane region" description="Helical" evidence="1">
    <location>
        <begin position="6"/>
        <end position="25"/>
    </location>
</feature>
<feature type="transmembrane region" description="Helical" evidence="1">
    <location>
        <begin position="46"/>
        <end position="66"/>
    </location>
</feature>
<keyword evidence="1" id="KW-1133">Transmembrane helix</keyword>
<dbReference type="Proteomes" id="UP000618754">
    <property type="component" value="Unassembled WGS sequence"/>
</dbReference>
<evidence type="ECO:0000313" key="3">
    <source>
        <dbReference type="Proteomes" id="UP000618754"/>
    </source>
</evidence>
<evidence type="ECO:0000256" key="1">
    <source>
        <dbReference type="SAM" id="Phobius"/>
    </source>
</evidence>
<organism evidence="2 3">
    <name type="scientific">Mucilaginibacter rigui</name>
    <dbReference type="NCBI Taxonomy" id="534635"/>
    <lineage>
        <taxon>Bacteria</taxon>
        <taxon>Pseudomonadati</taxon>
        <taxon>Bacteroidota</taxon>
        <taxon>Sphingobacteriia</taxon>
        <taxon>Sphingobacteriales</taxon>
        <taxon>Sphingobacteriaceae</taxon>
        <taxon>Mucilaginibacter</taxon>
    </lineage>
</organism>
<keyword evidence="3" id="KW-1185">Reference proteome</keyword>
<accession>A0ABR7XCW6</accession>
<dbReference type="EMBL" id="JACWMW010000006">
    <property type="protein sequence ID" value="MBD1387465.1"/>
    <property type="molecule type" value="Genomic_DNA"/>
</dbReference>
<name>A0ABR7XCW6_9SPHI</name>
<sequence>MLNTLVFFHSIVRWAVLGTLLYSIYRSYTGYAQKLTFTKSDNSLRHWTATTAHIQLMLGIVLYTQSPNARFSLQATGDNGQLTQPFFFGVLHLLLMVSAIVIITIGSAMAKRKAIDSDKFKTMLVWFVVALLVILIAIPWPFSPLAQRPYLRSF</sequence>
<feature type="transmembrane region" description="Helical" evidence="1">
    <location>
        <begin position="86"/>
        <end position="110"/>
    </location>
</feature>
<comment type="caution">
    <text evidence="2">The sequence shown here is derived from an EMBL/GenBank/DDBJ whole genome shotgun (WGS) entry which is preliminary data.</text>
</comment>
<protein>
    <recommendedName>
        <fullName evidence="4">Cytochrome B</fullName>
    </recommendedName>
</protein>
<keyword evidence="1" id="KW-0472">Membrane</keyword>
<keyword evidence="1" id="KW-0812">Transmembrane</keyword>
<evidence type="ECO:0008006" key="4">
    <source>
        <dbReference type="Google" id="ProtNLM"/>
    </source>
</evidence>
<feature type="transmembrane region" description="Helical" evidence="1">
    <location>
        <begin position="122"/>
        <end position="142"/>
    </location>
</feature>
<proteinExistence type="predicted"/>
<reference evidence="2 3" key="1">
    <citation type="submission" date="2020-09" db="EMBL/GenBank/DDBJ databases">
        <title>Novel species of Mucilaginibacter isolated from a glacier on the Tibetan Plateau.</title>
        <authorList>
            <person name="Liu Q."/>
            <person name="Xin Y.-H."/>
        </authorList>
    </citation>
    <scope>NUCLEOTIDE SEQUENCE [LARGE SCALE GENOMIC DNA]</scope>
    <source>
        <strain evidence="2 3">CGMCC 1.13878</strain>
    </source>
</reference>
<evidence type="ECO:0000313" key="2">
    <source>
        <dbReference type="EMBL" id="MBD1387465.1"/>
    </source>
</evidence>